<proteinExistence type="predicted"/>
<dbReference type="Proteomes" id="UP001163096">
    <property type="component" value="Chromosome"/>
</dbReference>
<gene>
    <name evidence="1" type="ORF">OU421_02425</name>
</gene>
<dbReference type="PANTHER" id="PTHR12697">
    <property type="entry name" value="PBS LYASE HEAT-LIKE PROTEIN"/>
    <property type="match status" value="1"/>
</dbReference>
<evidence type="ECO:0000313" key="1">
    <source>
        <dbReference type="EMBL" id="WAI01749.1"/>
    </source>
</evidence>
<dbReference type="GO" id="GO:0016491">
    <property type="term" value="F:oxidoreductase activity"/>
    <property type="evidence" value="ECO:0007669"/>
    <property type="project" value="TreeGrafter"/>
</dbReference>
<dbReference type="InterPro" id="IPR016024">
    <property type="entry name" value="ARM-type_fold"/>
</dbReference>
<protein>
    <submittedName>
        <fullName evidence="1">HEAT repeat domain-containing protein</fullName>
    </submittedName>
</protein>
<sequence>MSEEESNETGVTRIVKQMQGPDTYASLQAMQSLREYGEDAIPHLIELLSGGDQNLRWRAAMALAHVGEPSVGPLLEIVTTRDDTVRNPAIWALAEIKSPHAVEPLVRILEQESSECCRVLTAAALLKIDHPTGIDAVNREIERSGEEFHGMVTEAFVGS</sequence>
<dbReference type="GeneID" id="76833921"/>
<dbReference type="SMART" id="SM00567">
    <property type="entry name" value="EZ_HEAT"/>
    <property type="match status" value="3"/>
</dbReference>
<dbReference type="Gene3D" id="1.25.10.10">
    <property type="entry name" value="Leucine-rich Repeat Variant"/>
    <property type="match status" value="1"/>
</dbReference>
<dbReference type="RefSeq" id="WP_268187015.1">
    <property type="nucleotide sequence ID" value="NZ_CP113361.1"/>
</dbReference>
<dbReference type="InterPro" id="IPR004155">
    <property type="entry name" value="PBS_lyase_HEAT"/>
</dbReference>
<keyword evidence="2" id="KW-1185">Reference proteome</keyword>
<dbReference type="SUPFAM" id="SSF48371">
    <property type="entry name" value="ARM repeat"/>
    <property type="match status" value="1"/>
</dbReference>
<accession>A0A9X9T842</accession>
<dbReference type="InterPro" id="IPR011989">
    <property type="entry name" value="ARM-like"/>
</dbReference>
<dbReference type="AlphaFoldDB" id="A0A9X9T842"/>
<organism evidence="1 2">
    <name type="scientific">Methanogenium organophilum</name>
    <dbReference type="NCBI Taxonomy" id="2199"/>
    <lineage>
        <taxon>Archaea</taxon>
        <taxon>Methanobacteriati</taxon>
        <taxon>Methanobacteriota</taxon>
        <taxon>Stenosarchaea group</taxon>
        <taxon>Methanomicrobia</taxon>
        <taxon>Methanomicrobiales</taxon>
        <taxon>Methanomicrobiaceae</taxon>
        <taxon>Methanogenium</taxon>
    </lineage>
</organism>
<reference evidence="1" key="1">
    <citation type="submission" date="2022-11" db="EMBL/GenBank/DDBJ databases">
        <title>Complete genome sequence of Methanogenium organophilum DSM 3596.</title>
        <authorList>
            <person name="Chen S.-C."/>
            <person name="Lai S.-J."/>
            <person name="You Y.-T."/>
        </authorList>
    </citation>
    <scope>NUCLEOTIDE SEQUENCE</scope>
    <source>
        <strain evidence="1">DSM 3596</strain>
    </source>
</reference>
<evidence type="ECO:0000313" key="2">
    <source>
        <dbReference type="Proteomes" id="UP001163096"/>
    </source>
</evidence>
<dbReference type="PANTHER" id="PTHR12697:SF5">
    <property type="entry name" value="DEOXYHYPUSINE HYDROXYLASE"/>
    <property type="match status" value="1"/>
</dbReference>
<dbReference type="Pfam" id="PF13646">
    <property type="entry name" value="HEAT_2"/>
    <property type="match status" value="1"/>
</dbReference>
<name>A0A9X9T842_METOG</name>
<dbReference type="KEGG" id="mou:OU421_02425"/>
<dbReference type="EMBL" id="CP113361">
    <property type="protein sequence ID" value="WAI01749.1"/>
    <property type="molecule type" value="Genomic_DNA"/>
</dbReference>